<reference evidence="2" key="1">
    <citation type="submission" date="2020-08" db="EMBL/GenBank/DDBJ databases">
        <title>Multicomponent nature underlies the extraordinary mechanical properties of spider dragline silk.</title>
        <authorList>
            <person name="Kono N."/>
            <person name="Nakamura H."/>
            <person name="Mori M."/>
            <person name="Yoshida Y."/>
            <person name="Ohtoshi R."/>
            <person name="Malay A.D."/>
            <person name="Moran D.A.P."/>
            <person name="Tomita M."/>
            <person name="Numata K."/>
            <person name="Arakawa K."/>
        </authorList>
    </citation>
    <scope>NUCLEOTIDE SEQUENCE</scope>
</reference>
<accession>A0A8X6V6X8</accession>
<dbReference type="AlphaFoldDB" id="A0A8X6V6X8"/>
<feature type="non-terminal residue" evidence="2">
    <location>
        <position position="1"/>
    </location>
</feature>
<gene>
    <name evidence="2" type="ORF">TNCV_276791</name>
</gene>
<evidence type="ECO:0000313" key="3">
    <source>
        <dbReference type="Proteomes" id="UP000887159"/>
    </source>
</evidence>
<feature type="compositionally biased region" description="Polar residues" evidence="1">
    <location>
        <begin position="1"/>
        <end position="10"/>
    </location>
</feature>
<feature type="region of interest" description="Disordered" evidence="1">
    <location>
        <begin position="1"/>
        <end position="50"/>
    </location>
</feature>
<dbReference type="EMBL" id="BMAU01021268">
    <property type="protein sequence ID" value="GFY07132.1"/>
    <property type="molecule type" value="Genomic_DNA"/>
</dbReference>
<evidence type="ECO:0000256" key="1">
    <source>
        <dbReference type="SAM" id="MobiDB-lite"/>
    </source>
</evidence>
<comment type="caution">
    <text evidence="2">The sequence shown here is derived from an EMBL/GenBank/DDBJ whole genome shotgun (WGS) entry which is preliminary data.</text>
</comment>
<organism evidence="2 3">
    <name type="scientific">Trichonephila clavipes</name>
    <name type="common">Golden silk orbweaver</name>
    <name type="synonym">Nephila clavipes</name>
    <dbReference type="NCBI Taxonomy" id="2585209"/>
    <lineage>
        <taxon>Eukaryota</taxon>
        <taxon>Metazoa</taxon>
        <taxon>Ecdysozoa</taxon>
        <taxon>Arthropoda</taxon>
        <taxon>Chelicerata</taxon>
        <taxon>Arachnida</taxon>
        <taxon>Araneae</taxon>
        <taxon>Araneomorphae</taxon>
        <taxon>Entelegynae</taxon>
        <taxon>Araneoidea</taxon>
        <taxon>Nephilidae</taxon>
        <taxon>Trichonephila</taxon>
    </lineage>
</organism>
<dbReference type="Proteomes" id="UP000887159">
    <property type="component" value="Unassembled WGS sequence"/>
</dbReference>
<keyword evidence="3" id="KW-1185">Reference proteome</keyword>
<evidence type="ECO:0000313" key="2">
    <source>
        <dbReference type="EMBL" id="GFY07132.1"/>
    </source>
</evidence>
<sequence length="50" mass="5509">MESLGHSSLPPTALGRQDDEEATSVLLGQSLNIHGHSNGRENRQRQKLSR</sequence>
<proteinExistence type="predicted"/>
<name>A0A8X6V6X8_TRICX</name>
<protein>
    <submittedName>
        <fullName evidence="2">Uncharacterized protein</fullName>
    </submittedName>
</protein>